<name>A0A4C1WW56_EUMVA</name>
<organism evidence="1 2">
    <name type="scientific">Eumeta variegata</name>
    <name type="common">Bagworm moth</name>
    <name type="synonym">Eumeta japonica</name>
    <dbReference type="NCBI Taxonomy" id="151549"/>
    <lineage>
        <taxon>Eukaryota</taxon>
        <taxon>Metazoa</taxon>
        <taxon>Ecdysozoa</taxon>
        <taxon>Arthropoda</taxon>
        <taxon>Hexapoda</taxon>
        <taxon>Insecta</taxon>
        <taxon>Pterygota</taxon>
        <taxon>Neoptera</taxon>
        <taxon>Endopterygota</taxon>
        <taxon>Lepidoptera</taxon>
        <taxon>Glossata</taxon>
        <taxon>Ditrysia</taxon>
        <taxon>Tineoidea</taxon>
        <taxon>Psychidae</taxon>
        <taxon>Oiketicinae</taxon>
        <taxon>Eumeta</taxon>
    </lineage>
</organism>
<dbReference type="EMBL" id="BGZK01000675">
    <property type="protein sequence ID" value="GBP55668.1"/>
    <property type="molecule type" value="Genomic_DNA"/>
</dbReference>
<gene>
    <name evidence="1" type="ORF">EVAR_18959_1</name>
</gene>
<evidence type="ECO:0000313" key="2">
    <source>
        <dbReference type="Proteomes" id="UP000299102"/>
    </source>
</evidence>
<dbReference type="AlphaFoldDB" id="A0A4C1WW56"/>
<keyword evidence="2" id="KW-1185">Reference proteome</keyword>
<comment type="caution">
    <text evidence="1">The sequence shown here is derived from an EMBL/GenBank/DDBJ whole genome shotgun (WGS) entry which is preliminary data.</text>
</comment>
<dbReference type="PANTHER" id="PTHR10773:SF19">
    <property type="match status" value="1"/>
</dbReference>
<dbReference type="PANTHER" id="PTHR10773">
    <property type="entry name" value="DNA-DIRECTED RNA POLYMERASES I, II, AND III SUBUNIT RPABC2"/>
    <property type="match status" value="1"/>
</dbReference>
<accession>A0A4C1WW56</accession>
<proteinExistence type="predicted"/>
<sequence>MASCSRDMLQIFIEILRLRSRLVAQFTNSDLVSLKDTFAQTTLENDYGSSQQKNPNILIQKAEISIIEKDDSNVFSNLEMCSTICSKFTESSKNMTMKCDNTLCHKEQSVPKRAAVTEEPVQKHFSQKNPSKKEFSRKYALSAINVCREMFCRTLQISPGRINTALKKYRMKSVLMDQRGLKQGGYNRLPTEKRNSVIRFFKRIPAYKSHYRKEKNRARYLPPDITLTKLYELYREEEKDNAGIVKTAKTMQDLDIEIMRTIYISMIESIVLYASCAGAPLTRKLGMRLINSLEPVLTKKLRSTTLVTGRSRLPSLPLFNARTQRASWRSNP</sequence>
<protein>
    <submittedName>
        <fullName evidence="1">Uncharacterized protein</fullName>
    </submittedName>
</protein>
<dbReference type="OrthoDB" id="6611988at2759"/>
<evidence type="ECO:0000313" key="1">
    <source>
        <dbReference type="EMBL" id="GBP55668.1"/>
    </source>
</evidence>
<dbReference type="Proteomes" id="UP000299102">
    <property type="component" value="Unassembled WGS sequence"/>
</dbReference>
<reference evidence="1 2" key="1">
    <citation type="journal article" date="2019" name="Commun. Biol.">
        <title>The bagworm genome reveals a unique fibroin gene that provides high tensile strength.</title>
        <authorList>
            <person name="Kono N."/>
            <person name="Nakamura H."/>
            <person name="Ohtoshi R."/>
            <person name="Tomita M."/>
            <person name="Numata K."/>
            <person name="Arakawa K."/>
        </authorList>
    </citation>
    <scope>NUCLEOTIDE SEQUENCE [LARGE SCALE GENOMIC DNA]</scope>
</reference>